<protein>
    <submittedName>
        <fullName evidence="2">Uncharacterized protein</fullName>
    </submittedName>
</protein>
<evidence type="ECO:0000256" key="1">
    <source>
        <dbReference type="SAM" id="SignalP"/>
    </source>
</evidence>
<evidence type="ECO:0000313" key="3">
    <source>
        <dbReference type="Proteomes" id="UP000183257"/>
    </source>
</evidence>
<dbReference type="Proteomes" id="UP000183257">
    <property type="component" value="Unassembled WGS sequence"/>
</dbReference>
<dbReference type="RefSeq" id="WP_072302558.1">
    <property type="nucleotide sequence ID" value="NZ_FPIY01000001.1"/>
</dbReference>
<dbReference type="EMBL" id="FPIY01000001">
    <property type="protein sequence ID" value="SFW26623.1"/>
    <property type="molecule type" value="Genomic_DNA"/>
</dbReference>
<keyword evidence="1" id="KW-0732">Signal</keyword>
<name>A0A1K1MU53_9FLAO</name>
<dbReference type="STRING" id="76595.SAMN05660313_00914"/>
<organism evidence="2 3">
    <name type="scientific">Cellulophaga fucicola</name>
    <dbReference type="NCBI Taxonomy" id="76595"/>
    <lineage>
        <taxon>Bacteria</taxon>
        <taxon>Pseudomonadati</taxon>
        <taxon>Bacteroidota</taxon>
        <taxon>Flavobacteriia</taxon>
        <taxon>Flavobacteriales</taxon>
        <taxon>Flavobacteriaceae</taxon>
        <taxon>Cellulophaga</taxon>
    </lineage>
</organism>
<evidence type="ECO:0000313" key="2">
    <source>
        <dbReference type="EMBL" id="SFW26623.1"/>
    </source>
</evidence>
<proteinExistence type="predicted"/>
<reference evidence="3" key="1">
    <citation type="submission" date="2016-11" db="EMBL/GenBank/DDBJ databases">
        <authorList>
            <person name="Varghese N."/>
            <person name="Submissions S."/>
        </authorList>
    </citation>
    <scope>NUCLEOTIDE SEQUENCE [LARGE SCALE GENOMIC DNA]</scope>
    <source>
        <strain evidence="3">DSM 24786</strain>
    </source>
</reference>
<accession>A0A1K1MU53</accession>
<feature type="signal peptide" evidence="1">
    <location>
        <begin position="1"/>
        <end position="21"/>
    </location>
</feature>
<gene>
    <name evidence="2" type="ORF">SAMN05660313_00914</name>
</gene>
<feature type="chain" id="PRO_5012837427" evidence="1">
    <location>
        <begin position="22"/>
        <end position="119"/>
    </location>
</feature>
<sequence length="119" mass="12948">MKKIISLVMSLCLAVVLHANTAPLNSEIKIGTELKIGAASAANYQHLVLPRKNFIIKSGGLANYKSLKNLTVVVTAVNTNSDGNVEVTLKRKNSKKFFNSHPTIKANYTKAINAKELLK</sequence>
<dbReference type="OrthoDB" id="1446823at2"/>
<keyword evidence="3" id="KW-1185">Reference proteome</keyword>
<dbReference type="AlphaFoldDB" id="A0A1K1MU53"/>